<accession>B5I9X0</accession>
<evidence type="ECO:0000313" key="2">
    <source>
        <dbReference type="Proteomes" id="UP000001400"/>
    </source>
</evidence>
<organism evidence="1 2">
    <name type="scientific">Aciduliprofundum boonei (strain DSM 19572 / T469)</name>
    <dbReference type="NCBI Taxonomy" id="439481"/>
    <lineage>
        <taxon>Archaea</taxon>
        <taxon>Methanobacteriati</taxon>
        <taxon>Thermoplasmatota</taxon>
        <taxon>DHVE2 group</taxon>
        <taxon>Candidatus Aciduliprofundum</taxon>
    </lineage>
</organism>
<dbReference type="EMBL" id="CP001941">
    <property type="protein sequence ID" value="ADD08397.1"/>
    <property type="molecule type" value="Genomic_DNA"/>
</dbReference>
<dbReference type="InterPro" id="IPR025874">
    <property type="entry name" value="DZR"/>
</dbReference>
<dbReference type="KEGG" id="abi:Aboo_0586"/>
<dbReference type="Proteomes" id="UP000001400">
    <property type="component" value="Chromosome"/>
</dbReference>
<dbReference type="AlphaFoldDB" id="B5I9X0"/>
<dbReference type="GeneID" id="8827531"/>
<keyword evidence="2" id="KW-1185">Reference proteome</keyword>
<dbReference type="Pfam" id="PF12773">
    <property type="entry name" value="DZR"/>
    <property type="match status" value="1"/>
</dbReference>
<protein>
    <submittedName>
        <fullName evidence="1">Uncharacterized protein</fullName>
    </submittedName>
</protein>
<dbReference type="eggNOG" id="arCOG01917">
    <property type="taxonomic scope" value="Archaea"/>
</dbReference>
<dbReference type="STRING" id="439481.Aboo_0586"/>
<sequence>MAGDANTTFILFVTFIVVFIVGIAAALMLLKKRASTKVTKLGESSVEDNAYNQIQIVKSMTRVMKNKGYNVEPVESMIAKAERAYDYQRYLESIDITNNAKRALLRLKEENKMEDSLSPEVKKELEIIKKIEEEPKKDDIPPQISDFVKKLPPNYLQSKFEIGVVEEKIVKMEEGQVKEYAKLYMERAKRAFEMGDYSEALKLAVKSNRIIDTGELPENVPFKEEHKPLVVAPLIEEKEEEEEEKEELHCPNCGAVVRPEDKYCWNCGAKLVFIYKCPNCGAEVSSEDKYCRNCGYKLR</sequence>
<dbReference type="OrthoDB" id="53394at2157"/>
<evidence type="ECO:0000313" key="1">
    <source>
        <dbReference type="EMBL" id="ADD08397.1"/>
    </source>
</evidence>
<dbReference type="RefSeq" id="WP_008082622.1">
    <property type="nucleotide sequence ID" value="NC_013926.1"/>
</dbReference>
<name>B5I9X0_ACIB4</name>
<proteinExistence type="predicted"/>
<dbReference type="SUPFAM" id="SSF161187">
    <property type="entry name" value="YfgJ-like"/>
    <property type="match status" value="1"/>
</dbReference>
<reference evidence="1" key="1">
    <citation type="submission" date="2010-02" db="EMBL/GenBank/DDBJ databases">
        <title>Complete sequence of Aciduliprofundum boonei T469.</title>
        <authorList>
            <consortium name="US DOE Joint Genome Institute"/>
            <person name="Lucas S."/>
            <person name="Copeland A."/>
            <person name="Lapidus A."/>
            <person name="Cheng J.-F."/>
            <person name="Bruce D."/>
            <person name="Goodwin L."/>
            <person name="Pitluck S."/>
            <person name="Saunders E."/>
            <person name="Detter J.C."/>
            <person name="Han C."/>
            <person name="Tapia R."/>
            <person name="Land M."/>
            <person name="Hauser L."/>
            <person name="Kyrpides N."/>
            <person name="Mikhailova N."/>
            <person name="Flores G."/>
            <person name="Reysenbach A.-L."/>
            <person name="Woyke T."/>
        </authorList>
    </citation>
    <scope>NUCLEOTIDE SEQUENCE</scope>
    <source>
        <strain evidence="1">T469</strain>
    </source>
</reference>
<dbReference type="HOGENOM" id="CLU_929378_0_0_2"/>
<gene>
    <name evidence="1" type="ordered locus">Aboo_0586</name>
</gene>